<dbReference type="Gene3D" id="1.10.3370.10">
    <property type="entry name" value="SecY subunit domain"/>
    <property type="match status" value="1"/>
</dbReference>
<gene>
    <name evidence="13" type="ORF">PPAR1163_LOCUS10207</name>
</gene>
<keyword evidence="5" id="KW-0256">Endoplasmic reticulum</keyword>
<comment type="subcellular location">
    <subcellularLocation>
        <location evidence="1">Endoplasmic reticulum membrane</location>
        <topology evidence="1">Multi-pass membrane protein</topology>
    </subcellularLocation>
</comment>
<name>A0A7S1TZP6_9STRA</name>
<dbReference type="AlphaFoldDB" id="A0A7S1TZP6"/>
<dbReference type="PROSITE" id="PS00755">
    <property type="entry name" value="SECY_1"/>
    <property type="match status" value="1"/>
</dbReference>
<dbReference type="GO" id="GO:0005789">
    <property type="term" value="C:endoplasmic reticulum membrane"/>
    <property type="evidence" value="ECO:0007669"/>
    <property type="project" value="UniProtKB-SubCell"/>
</dbReference>
<comment type="similarity">
    <text evidence="2 10">Belongs to the SecY/SEC61-alpha family.</text>
</comment>
<evidence type="ECO:0000256" key="2">
    <source>
        <dbReference type="ARBA" id="ARBA00005751"/>
    </source>
</evidence>
<evidence type="ECO:0000256" key="7">
    <source>
        <dbReference type="ARBA" id="ARBA00022989"/>
    </source>
</evidence>
<evidence type="ECO:0000256" key="9">
    <source>
        <dbReference type="ARBA" id="ARBA00023136"/>
    </source>
</evidence>
<feature type="transmembrane region" description="Helical" evidence="11">
    <location>
        <begin position="113"/>
        <end position="132"/>
    </location>
</feature>
<evidence type="ECO:0000313" key="13">
    <source>
        <dbReference type="EMBL" id="CAD9251844.1"/>
    </source>
</evidence>
<evidence type="ECO:0000259" key="12">
    <source>
        <dbReference type="Pfam" id="PF10559"/>
    </source>
</evidence>
<evidence type="ECO:0000256" key="3">
    <source>
        <dbReference type="ARBA" id="ARBA00022448"/>
    </source>
</evidence>
<evidence type="ECO:0000256" key="10">
    <source>
        <dbReference type="RuleBase" id="RU004349"/>
    </source>
</evidence>
<feature type="transmembrane region" description="Helical" evidence="11">
    <location>
        <begin position="437"/>
        <end position="455"/>
    </location>
</feature>
<dbReference type="InterPro" id="IPR023201">
    <property type="entry name" value="SecY_dom_sf"/>
</dbReference>
<evidence type="ECO:0000256" key="1">
    <source>
        <dbReference type="ARBA" id="ARBA00004477"/>
    </source>
</evidence>
<keyword evidence="4 11" id="KW-0812">Transmembrane</keyword>
<feature type="transmembrane region" description="Helical" evidence="11">
    <location>
        <begin position="282"/>
        <end position="302"/>
    </location>
</feature>
<reference evidence="13" key="1">
    <citation type="submission" date="2021-01" db="EMBL/GenBank/DDBJ databases">
        <authorList>
            <person name="Corre E."/>
            <person name="Pelletier E."/>
            <person name="Niang G."/>
            <person name="Scheremetjew M."/>
            <person name="Finn R."/>
            <person name="Kale V."/>
            <person name="Holt S."/>
            <person name="Cochrane G."/>
            <person name="Meng A."/>
            <person name="Brown T."/>
            <person name="Cohen L."/>
        </authorList>
    </citation>
    <scope>NUCLEOTIDE SEQUENCE</scope>
    <source>
        <strain evidence="13">CCMP2877</strain>
    </source>
</reference>
<feature type="domain" description="Translocon Sec61/SecY plug" evidence="12">
    <location>
        <begin position="38"/>
        <end position="72"/>
    </location>
</feature>
<dbReference type="PANTHER" id="PTHR10906">
    <property type="entry name" value="SECY/SEC61-ALPHA FAMILY MEMBER"/>
    <property type="match status" value="1"/>
</dbReference>
<evidence type="ECO:0000256" key="8">
    <source>
        <dbReference type="ARBA" id="ARBA00023010"/>
    </source>
</evidence>
<evidence type="ECO:0000256" key="4">
    <source>
        <dbReference type="ARBA" id="ARBA00022692"/>
    </source>
</evidence>
<keyword evidence="3" id="KW-0813">Transport</keyword>
<dbReference type="EMBL" id="HBGJ01015920">
    <property type="protein sequence ID" value="CAD9251844.1"/>
    <property type="molecule type" value="Transcribed_RNA"/>
</dbReference>
<dbReference type="InterPro" id="IPR030659">
    <property type="entry name" value="SecY_CS"/>
</dbReference>
<dbReference type="InterPro" id="IPR019561">
    <property type="entry name" value="Translocon_Sec61/SecY_plug_dom"/>
</dbReference>
<dbReference type="Pfam" id="PF00344">
    <property type="entry name" value="SecY"/>
    <property type="match status" value="1"/>
</dbReference>
<dbReference type="InterPro" id="IPR002208">
    <property type="entry name" value="SecY/SEC61-alpha"/>
</dbReference>
<dbReference type="NCBIfam" id="NF006341">
    <property type="entry name" value="PRK08568.1-5"/>
    <property type="match status" value="1"/>
</dbReference>
<keyword evidence="6" id="KW-0653">Protein transport</keyword>
<dbReference type="SUPFAM" id="SSF103491">
    <property type="entry name" value="Preprotein translocase SecY subunit"/>
    <property type="match status" value="1"/>
</dbReference>
<feature type="transmembrane region" description="Helical" evidence="11">
    <location>
        <begin position="241"/>
        <end position="262"/>
    </location>
</feature>
<evidence type="ECO:0000256" key="6">
    <source>
        <dbReference type="ARBA" id="ARBA00022927"/>
    </source>
</evidence>
<sequence>MRFLHLVRPLLGVIPDVVAPARPIPFREKALWTVVTLFIFLVCCQIPLYGVNTANSSDPFFWMRVLLASNRGTLMELGITPIVTSSLIMQLMAGARIIEVDNGVKEDRDLFNAAQKLFGIIITLGEAFAYVMSGMYGSVGQLGLGNAILIIVQLFLAGVIVLLLDELMAKGYGLGSGISLFIATNTCETIVWKALSPTTINTGRGTEFEGAIIAFFHMMLTRTDKVRAFREALFRSNLPNLMNLFATALVFLVVIFFQGWQVDLPLTNMKQRGYSGTFPIKLFYTSNMPIILQSALVSNVYFISQMLHSRYPGFFLVKLLGRWQQAPGGGHSVPVGGLAYYVSPPRSFEESIYDPIRTTFYIIFVCVSCALLSKMWIDVSGASVRDVAKSLIDSGMSIRGNRDKALVHVLDRYIPTAAAFGGMCIGLLTVGADLMGAIGSGTGMLLAVTTVYGYYEIVKQQALEGELGVFGM</sequence>
<keyword evidence="9 11" id="KW-0472">Membrane</keyword>
<feature type="transmembrane region" description="Helical" evidence="11">
    <location>
        <begin position="144"/>
        <end position="164"/>
    </location>
</feature>
<proteinExistence type="inferred from homology"/>
<dbReference type="FunFam" id="1.10.3370.10:FF:000002">
    <property type="entry name" value="Transport Sec61 subunit alpha isoform 2"/>
    <property type="match status" value="1"/>
</dbReference>
<accession>A0A7S1TZP6</accession>
<evidence type="ECO:0000256" key="11">
    <source>
        <dbReference type="SAM" id="Phobius"/>
    </source>
</evidence>
<evidence type="ECO:0000256" key="5">
    <source>
        <dbReference type="ARBA" id="ARBA00022824"/>
    </source>
</evidence>
<feature type="transmembrane region" description="Helical" evidence="11">
    <location>
        <begin position="72"/>
        <end position="93"/>
    </location>
</feature>
<dbReference type="Pfam" id="PF10559">
    <property type="entry name" value="Plug_translocon"/>
    <property type="match status" value="1"/>
</dbReference>
<keyword evidence="8" id="KW-0811">Translocation</keyword>
<dbReference type="NCBIfam" id="TIGR00967">
    <property type="entry name" value="3a0501s007"/>
    <property type="match status" value="1"/>
</dbReference>
<dbReference type="PIRSF" id="PIRSF004557">
    <property type="entry name" value="SecY"/>
    <property type="match status" value="1"/>
</dbReference>
<keyword evidence="7 11" id="KW-1133">Transmembrane helix</keyword>
<protein>
    <recommendedName>
        <fullName evidence="12">Translocon Sec61/SecY plug domain-containing protein</fullName>
    </recommendedName>
</protein>
<dbReference type="GO" id="GO:0015031">
    <property type="term" value="P:protein transport"/>
    <property type="evidence" value="ECO:0007669"/>
    <property type="project" value="UniProtKB-KW"/>
</dbReference>
<feature type="transmembrane region" description="Helical" evidence="11">
    <location>
        <begin position="413"/>
        <end position="430"/>
    </location>
</feature>
<feature type="transmembrane region" description="Helical" evidence="11">
    <location>
        <begin position="30"/>
        <end position="51"/>
    </location>
</feature>
<organism evidence="13">
    <name type="scientific">Phaeomonas parva</name>
    <dbReference type="NCBI Taxonomy" id="124430"/>
    <lineage>
        <taxon>Eukaryota</taxon>
        <taxon>Sar</taxon>
        <taxon>Stramenopiles</taxon>
        <taxon>Ochrophyta</taxon>
        <taxon>Pinguiophyceae</taxon>
        <taxon>Pinguiochrysidales</taxon>
        <taxon>Pinguiochrysidaceae</taxon>
        <taxon>Phaeomonas</taxon>
    </lineage>
</organism>